<protein>
    <submittedName>
        <fullName evidence="1">Cation tolerance protein CutA</fullName>
    </submittedName>
</protein>
<gene>
    <name evidence="1" type="ORF">BCU17_08075</name>
</gene>
<evidence type="ECO:0000313" key="1">
    <source>
        <dbReference type="EMBL" id="PMJ61097.1"/>
    </source>
</evidence>
<reference evidence="2" key="1">
    <citation type="submission" date="2016-07" db="EMBL/GenBank/DDBJ databases">
        <title>Nontailed viruses are major unrecognized killers of bacteria in the ocean.</title>
        <authorList>
            <person name="Kauffman K."/>
            <person name="Hussain F."/>
            <person name="Yang J."/>
            <person name="Arevalo P."/>
            <person name="Brown J."/>
            <person name="Cutler M."/>
            <person name="Kelly L."/>
            <person name="Polz M.F."/>
        </authorList>
    </citation>
    <scope>NUCLEOTIDE SEQUENCE [LARGE SCALE GENOMIC DNA]</scope>
    <source>
        <strain evidence="2">10N.261.55.E11</strain>
    </source>
</reference>
<accession>A0A2N7F616</accession>
<dbReference type="AlphaFoldDB" id="A0A2N7F616"/>
<sequence length="107" mass="11868">MYKLEVFCTSEQQDLVLSTLHESGVDRIGNYDHCWAIGSVIGSHRALDGSAPVFGCNGKVENYPLLKVEINVAKSQVKPIVDQLRVCLGWEEPLVNVFKVCNSEFAL</sequence>
<evidence type="ECO:0000313" key="2">
    <source>
        <dbReference type="Proteomes" id="UP000235330"/>
    </source>
</evidence>
<name>A0A2N7F616_VIBSP</name>
<dbReference type="RefSeq" id="WP_076673478.1">
    <property type="nucleotide sequence ID" value="NZ_CAWMVP010000001.1"/>
</dbReference>
<dbReference type="SUPFAM" id="SSF102705">
    <property type="entry name" value="NIF3 (NGG1p interacting factor 3)-like"/>
    <property type="match status" value="1"/>
</dbReference>
<dbReference type="InterPro" id="IPR036069">
    <property type="entry name" value="DUF34/NIF3_sf"/>
</dbReference>
<dbReference type="EMBL" id="MCWU01000085">
    <property type="protein sequence ID" value="PMJ61097.1"/>
    <property type="molecule type" value="Genomic_DNA"/>
</dbReference>
<dbReference type="PANTHER" id="PTHR41774:SF1">
    <property type="entry name" value="NGG1P INTERACTING FACTOR NIF3"/>
    <property type="match status" value="1"/>
</dbReference>
<dbReference type="Proteomes" id="UP000235330">
    <property type="component" value="Unassembled WGS sequence"/>
</dbReference>
<comment type="caution">
    <text evidence="1">The sequence shown here is derived from an EMBL/GenBank/DDBJ whole genome shotgun (WGS) entry which is preliminary data.</text>
</comment>
<dbReference type="Gene3D" id="3.30.70.120">
    <property type="match status" value="1"/>
</dbReference>
<dbReference type="InterPro" id="IPR015867">
    <property type="entry name" value="N-reg_PII/ATP_PRibTrfase_C"/>
</dbReference>
<dbReference type="PANTHER" id="PTHR41774">
    <property type="match status" value="1"/>
</dbReference>
<proteinExistence type="predicted"/>
<dbReference type="OrthoDB" id="9795763at2"/>
<organism evidence="1 2">
    <name type="scientific">Vibrio splendidus</name>
    <dbReference type="NCBI Taxonomy" id="29497"/>
    <lineage>
        <taxon>Bacteria</taxon>
        <taxon>Pseudomonadati</taxon>
        <taxon>Pseudomonadota</taxon>
        <taxon>Gammaproteobacteria</taxon>
        <taxon>Vibrionales</taxon>
        <taxon>Vibrionaceae</taxon>
        <taxon>Vibrio</taxon>
    </lineage>
</organism>